<feature type="disulfide bond" evidence="11">
    <location>
        <begin position="793"/>
        <end position="805"/>
    </location>
</feature>
<evidence type="ECO:0000256" key="10">
    <source>
        <dbReference type="PROSITE-ProRule" id="PRU00121"/>
    </source>
</evidence>
<comment type="caution">
    <text evidence="12">Lacks conserved residue(s) required for the propagation of feature annotation.</text>
</comment>
<dbReference type="SUPFAM" id="SSF57625">
    <property type="entry name" value="Invertebrate chitin-binding proteins"/>
    <property type="match status" value="2"/>
</dbReference>
<name>A0AAW0SQ85_SCYPA</name>
<dbReference type="SUPFAM" id="SSF56436">
    <property type="entry name" value="C-type lectin-like"/>
    <property type="match status" value="1"/>
</dbReference>
<dbReference type="Gene3D" id="4.10.400.10">
    <property type="entry name" value="Low-density Lipoprotein Receptor"/>
    <property type="match status" value="3"/>
</dbReference>
<dbReference type="FunFam" id="3.10.250.10:FF:000007">
    <property type="entry name" value="Soluble scavenger receptor cysteine-rich domain-containing protein SSC5D"/>
    <property type="match status" value="1"/>
</dbReference>
<dbReference type="PROSITE" id="PS50041">
    <property type="entry name" value="C_TYPE_LECTIN_2"/>
    <property type="match status" value="1"/>
</dbReference>
<dbReference type="SMART" id="SM00192">
    <property type="entry name" value="LDLa"/>
    <property type="match status" value="3"/>
</dbReference>
<dbReference type="InterPro" id="IPR001304">
    <property type="entry name" value="C-type_lectin-like"/>
</dbReference>
<feature type="region of interest" description="Disordered" evidence="13">
    <location>
        <begin position="182"/>
        <end position="313"/>
    </location>
</feature>
<feature type="disulfide bond" evidence="11">
    <location>
        <begin position="1069"/>
        <end position="1087"/>
    </location>
</feature>
<dbReference type="PANTHER" id="PTHR48071">
    <property type="entry name" value="SRCR DOMAIN-CONTAINING PROTEIN"/>
    <property type="match status" value="1"/>
</dbReference>
<evidence type="ECO:0000256" key="12">
    <source>
        <dbReference type="PROSITE-ProRule" id="PRU00196"/>
    </source>
</evidence>
<feature type="domain" description="SRCR" evidence="17">
    <location>
        <begin position="1104"/>
        <end position="1193"/>
    </location>
</feature>
<evidence type="ECO:0000313" key="21">
    <source>
        <dbReference type="Proteomes" id="UP001487740"/>
    </source>
</evidence>
<feature type="region of interest" description="Disordered" evidence="13">
    <location>
        <begin position="70"/>
        <end position="90"/>
    </location>
</feature>
<dbReference type="Pfam" id="PF00024">
    <property type="entry name" value="PAN_1"/>
    <property type="match status" value="1"/>
</dbReference>
<dbReference type="InterPro" id="IPR036772">
    <property type="entry name" value="SRCR-like_dom_sf"/>
</dbReference>
<dbReference type="AlphaFoldDB" id="A0AAW0SQ85"/>
<evidence type="ECO:0000256" key="3">
    <source>
        <dbReference type="ARBA" id="ARBA00022729"/>
    </source>
</evidence>
<dbReference type="Gene3D" id="2.40.20.10">
    <property type="entry name" value="Plasminogen Kringle 4"/>
    <property type="match status" value="1"/>
</dbReference>
<feature type="domain" description="Chitin-binding type-2" evidence="18">
    <location>
        <begin position="126"/>
        <end position="181"/>
    </location>
</feature>
<dbReference type="InterPro" id="IPR016186">
    <property type="entry name" value="C-type_lectin-like/link_sf"/>
</dbReference>
<feature type="disulfide bond" evidence="11">
    <location>
        <begin position="812"/>
        <end position="827"/>
    </location>
</feature>
<keyword evidence="3" id="KW-0732">Signal</keyword>
<proteinExistence type="predicted"/>
<dbReference type="InterPro" id="IPR003609">
    <property type="entry name" value="Pan_app"/>
</dbReference>
<dbReference type="CDD" id="cd00037">
    <property type="entry name" value="CLECT"/>
    <property type="match status" value="1"/>
</dbReference>
<feature type="domain" description="SRCR" evidence="17">
    <location>
        <begin position="954"/>
        <end position="1056"/>
    </location>
</feature>
<evidence type="ECO:0000256" key="2">
    <source>
        <dbReference type="ARBA" id="ARBA00022670"/>
    </source>
</evidence>
<gene>
    <name evidence="20" type="ORF">O3P69_013852</name>
</gene>
<dbReference type="GO" id="GO:0008061">
    <property type="term" value="F:chitin binding"/>
    <property type="evidence" value="ECO:0007669"/>
    <property type="project" value="InterPro"/>
</dbReference>
<dbReference type="Gene3D" id="2.170.140.10">
    <property type="entry name" value="Chitin binding domain"/>
    <property type="match status" value="2"/>
</dbReference>
<dbReference type="InterPro" id="IPR016187">
    <property type="entry name" value="CTDL_fold"/>
</dbReference>
<dbReference type="InterPro" id="IPR036055">
    <property type="entry name" value="LDL_receptor-like_sf"/>
</dbReference>
<keyword evidence="14" id="KW-1133">Transmembrane helix</keyword>
<dbReference type="PROSITE" id="PS50948">
    <property type="entry name" value="PAN"/>
    <property type="match status" value="1"/>
</dbReference>
<evidence type="ECO:0000256" key="1">
    <source>
        <dbReference type="ARBA" id="ARBA00022572"/>
    </source>
</evidence>
<dbReference type="SMART" id="SM00130">
    <property type="entry name" value="KR"/>
    <property type="match status" value="1"/>
</dbReference>
<dbReference type="InterPro" id="IPR013806">
    <property type="entry name" value="Kringle-like"/>
</dbReference>
<dbReference type="InterPro" id="IPR036508">
    <property type="entry name" value="Chitin-bd_dom_sf"/>
</dbReference>
<dbReference type="PRINTS" id="PR00258">
    <property type="entry name" value="SPERACTRCPTR"/>
</dbReference>
<evidence type="ECO:0000259" key="18">
    <source>
        <dbReference type="PROSITE" id="PS50940"/>
    </source>
</evidence>
<feature type="domain" description="SRCR" evidence="17">
    <location>
        <begin position="421"/>
        <end position="525"/>
    </location>
</feature>
<dbReference type="PANTHER" id="PTHR48071:SF18">
    <property type="entry name" value="DELETED IN MALIGNANT BRAIN TUMORS 1 PROTEIN-RELATED"/>
    <property type="match status" value="1"/>
</dbReference>
<keyword evidence="2" id="KW-0645">Protease</keyword>
<dbReference type="GO" id="GO:0008236">
    <property type="term" value="F:serine-type peptidase activity"/>
    <property type="evidence" value="ECO:0007669"/>
    <property type="project" value="UniProtKB-KW"/>
</dbReference>
<evidence type="ECO:0000256" key="14">
    <source>
        <dbReference type="SAM" id="Phobius"/>
    </source>
</evidence>
<dbReference type="InterPro" id="IPR001190">
    <property type="entry name" value="SRCR"/>
</dbReference>
<dbReference type="PROSITE" id="PS50940">
    <property type="entry name" value="CHIT_BIND_II"/>
    <property type="match status" value="2"/>
</dbReference>
<feature type="disulfide bond" evidence="11">
    <location>
        <begin position="1062"/>
        <end position="1074"/>
    </location>
</feature>
<dbReference type="SUPFAM" id="SSF57414">
    <property type="entry name" value="Hairpin loop containing domain-like"/>
    <property type="match status" value="1"/>
</dbReference>
<dbReference type="Pfam" id="PF01607">
    <property type="entry name" value="CBM_14"/>
    <property type="match status" value="2"/>
</dbReference>
<organism evidence="20 21">
    <name type="scientific">Scylla paramamosain</name>
    <name type="common">Mud crab</name>
    <dbReference type="NCBI Taxonomy" id="85552"/>
    <lineage>
        <taxon>Eukaryota</taxon>
        <taxon>Metazoa</taxon>
        <taxon>Ecdysozoa</taxon>
        <taxon>Arthropoda</taxon>
        <taxon>Crustacea</taxon>
        <taxon>Multicrustacea</taxon>
        <taxon>Malacostraca</taxon>
        <taxon>Eumalacostraca</taxon>
        <taxon>Eucarida</taxon>
        <taxon>Decapoda</taxon>
        <taxon>Pleocyemata</taxon>
        <taxon>Brachyura</taxon>
        <taxon>Eubrachyura</taxon>
        <taxon>Portunoidea</taxon>
        <taxon>Portunidae</taxon>
        <taxon>Portuninae</taxon>
        <taxon>Scylla</taxon>
    </lineage>
</organism>
<dbReference type="Gene3D" id="3.10.250.10">
    <property type="entry name" value="SRCR-like domain"/>
    <property type="match status" value="3"/>
</dbReference>
<dbReference type="PRINTS" id="PR00261">
    <property type="entry name" value="LDLRECEPTOR"/>
</dbReference>
<dbReference type="Pfam" id="PF00530">
    <property type="entry name" value="SRCR"/>
    <property type="match status" value="3"/>
</dbReference>
<feature type="disulfide bond" evidence="12">
    <location>
        <begin position="495"/>
        <end position="505"/>
    </location>
</feature>
<dbReference type="PROSITE" id="PS50287">
    <property type="entry name" value="SRCR_2"/>
    <property type="match status" value="3"/>
</dbReference>
<feature type="compositionally biased region" description="Gly residues" evidence="13">
    <location>
        <begin position="300"/>
        <end position="310"/>
    </location>
</feature>
<dbReference type="SMART" id="SM00202">
    <property type="entry name" value="SR"/>
    <property type="match status" value="3"/>
</dbReference>
<dbReference type="InterPro" id="IPR023415">
    <property type="entry name" value="LDLR_class-A_CS"/>
</dbReference>
<dbReference type="Gene3D" id="3.50.4.10">
    <property type="entry name" value="Hepatocyte Growth Factor"/>
    <property type="match status" value="1"/>
</dbReference>
<dbReference type="InterPro" id="IPR002172">
    <property type="entry name" value="LDrepeatLR_classA_rpt"/>
</dbReference>
<keyword evidence="21" id="KW-1185">Reference proteome</keyword>
<evidence type="ECO:0000256" key="13">
    <source>
        <dbReference type="SAM" id="MobiDB-lite"/>
    </source>
</evidence>
<dbReference type="Pfam" id="PF00059">
    <property type="entry name" value="Lectin_C"/>
    <property type="match status" value="1"/>
</dbReference>
<keyword evidence="1 10" id="KW-0420">Kringle</keyword>
<keyword evidence="6" id="KW-0720">Serine protease</keyword>
<evidence type="ECO:0000256" key="7">
    <source>
        <dbReference type="ARBA" id="ARBA00023157"/>
    </source>
</evidence>
<reference evidence="20 21" key="1">
    <citation type="submission" date="2023-03" db="EMBL/GenBank/DDBJ databases">
        <title>High-quality genome of Scylla paramamosain provides insights in environmental adaptation.</title>
        <authorList>
            <person name="Zhang L."/>
        </authorList>
    </citation>
    <scope>NUCLEOTIDE SEQUENCE [LARGE SCALE GENOMIC DNA]</scope>
    <source>
        <strain evidence="20">LZ_2023a</strain>
        <tissue evidence="20">Muscle</tissue>
    </source>
</reference>
<dbReference type="PROSITE" id="PS01209">
    <property type="entry name" value="LDLRA_1"/>
    <property type="match status" value="3"/>
</dbReference>
<feature type="domain" description="Kringle" evidence="16">
    <location>
        <begin position="709"/>
        <end position="783"/>
    </location>
</feature>
<dbReference type="PROSITE" id="PS50068">
    <property type="entry name" value="LDLRA_2"/>
    <property type="match status" value="3"/>
</dbReference>
<accession>A0AAW0SQ85</accession>
<dbReference type="Gene3D" id="3.10.100.10">
    <property type="entry name" value="Mannose-Binding Protein A, subunit A"/>
    <property type="match status" value="1"/>
</dbReference>
<evidence type="ECO:0000256" key="5">
    <source>
        <dbReference type="ARBA" id="ARBA00022801"/>
    </source>
</evidence>
<dbReference type="SUPFAM" id="SSF56487">
    <property type="entry name" value="SRCR-like"/>
    <property type="match status" value="3"/>
</dbReference>
<evidence type="ECO:0000256" key="8">
    <source>
        <dbReference type="ARBA" id="ARBA00023170"/>
    </source>
</evidence>
<evidence type="ECO:0000256" key="6">
    <source>
        <dbReference type="ARBA" id="ARBA00022825"/>
    </source>
</evidence>
<keyword evidence="9" id="KW-0325">Glycoprotein</keyword>
<dbReference type="GO" id="GO:0006508">
    <property type="term" value="P:proteolysis"/>
    <property type="evidence" value="ECO:0007669"/>
    <property type="project" value="UniProtKB-KW"/>
</dbReference>
<dbReference type="InterPro" id="IPR000001">
    <property type="entry name" value="Kringle"/>
</dbReference>
<sequence length="1193" mass="130140">MSLSTYSQFSDRRILELGRFCIPYQPSIQMWPSRRHTNAGAPLVSLLIVVLFANVTLAILLPWDSRPTKVKQRTDLKPPADPPTSSIRPPVRVYSRPEARRLSGRLARGRDIVHTPQVVPQAPAVAPLCPEPHGLFPYLHDCAKYVTCSWGRGVVMTCAVGTLFNPESSRCDWPSAVTCYSPPPPPAPASRPQFIPPGHRRDPPGRGGSQGNSGAWGRNANVEGIVDITVERGGPPKQGSSPPGQGGGPPGHRVIPPGRGGSPPGQGGSPPGQGGGPPGHRVSPPGQGGSPPGQRISPPGQGGSHPGKGRGLITSLAGTTYKNIKAKGKKFSKKVGLSDLSGLCLRPNGLFPYPKECSKFVNCDRRQPHLMDCAPGTLFHAAKGICDFAAKTVCAKTKRSFRDEDSESVKYVIPPSSGQKIRLRGTTMPWAGYVQVSDGPGRWDLVADEEQGWTQEEASVVCRSLGFTRGAETASQGAVFGLLPGPNAAVKAVQCEGHEESLPECQLTLGTREDLERTVVGVQCVRNWVSECEVGGVRWGDKCYYVDASSTPTTHAHARDMCSSKGARLLSITSQAESDFVSDMLSSMAGDTPGFHTGAVRTQVFEQVFWMWQNTDSPPSTTLPFAKWWPGWNVTEENQEAGRAAEVSGNVVVAEETEGHKCVVLKENFPISPGEAEGGDAPAEYFFWQLTDCNEKLHFVCETEKLDVGCVVERGVNYTGSARVTVKGEKCQAWNHSTLQRKVRDLSPHIPLVENYCANPDGDDVPWCFSSQGIASACDIPRCERQTIVEEECGPDKFRCSSGECVNGVWYCDGHEDCEDGSDERECRDYSDGFSKAVNQRMKGREVEKWLNTLKTTCAARCVQAKNFVCMSFNYHQSSETCVLSDSTVGRSGGLVQEAGWEYYEMQTYAMNCDSSFVCSDGQCLNSTQQCDGRKNCREGEDEDGCQSEINFEVRLVNGSSPSEGRVEVRAFGQWGAVCDDMWSLLEGDVVCQSLGFHRGAKEVLIDSHFGSGGLQYLMDDLNCKGMESSLAECDFAGWGEHDCVISKETAGVRCFTDEDECKQQQWQCKNGRCVEITYLCDTVDDCRDDSDEDRTMCESPVKVRLVGDEESGRSVSSNLIEDDKERTEFSGRVEVRYMGMWGSVCDDDFGLEEGHVLCRMMGMSRATHVYKNNTYGPGLRFDLAGRPPLPGL</sequence>
<feature type="disulfide bond" evidence="11">
    <location>
        <begin position="931"/>
        <end position="946"/>
    </location>
</feature>
<keyword evidence="5" id="KW-0378">Hydrolase</keyword>
<dbReference type="SMART" id="SM00034">
    <property type="entry name" value="CLECT"/>
    <property type="match status" value="1"/>
</dbReference>
<evidence type="ECO:0000259" key="17">
    <source>
        <dbReference type="PROSITE" id="PS50287"/>
    </source>
</evidence>
<dbReference type="EMBL" id="JARAKH010000047">
    <property type="protein sequence ID" value="KAK8377500.1"/>
    <property type="molecule type" value="Genomic_DNA"/>
</dbReference>
<feature type="disulfide bond" evidence="12">
    <location>
        <begin position="1024"/>
        <end position="1034"/>
    </location>
</feature>
<keyword evidence="4" id="KW-0677">Repeat</keyword>
<protein>
    <submittedName>
        <fullName evidence="20">Uncharacterized protein</fullName>
    </submittedName>
</protein>
<keyword evidence="14" id="KW-0472">Membrane</keyword>
<dbReference type="Pfam" id="PF00051">
    <property type="entry name" value="Kringle"/>
    <property type="match status" value="1"/>
</dbReference>
<dbReference type="SMART" id="SM00494">
    <property type="entry name" value="ChtBD2"/>
    <property type="match status" value="2"/>
</dbReference>
<evidence type="ECO:0000256" key="9">
    <source>
        <dbReference type="ARBA" id="ARBA00023180"/>
    </source>
</evidence>
<evidence type="ECO:0000313" key="20">
    <source>
        <dbReference type="EMBL" id="KAK8377500.1"/>
    </source>
</evidence>
<feature type="transmembrane region" description="Helical" evidence="14">
    <location>
        <begin position="39"/>
        <end position="63"/>
    </location>
</feature>
<dbReference type="Pfam" id="PF00057">
    <property type="entry name" value="Ldl_recept_a"/>
    <property type="match status" value="2"/>
</dbReference>
<feature type="domain" description="Apple" evidence="19">
    <location>
        <begin position="827"/>
        <end position="908"/>
    </location>
</feature>
<dbReference type="Proteomes" id="UP001487740">
    <property type="component" value="Unassembled WGS sequence"/>
</dbReference>
<feature type="compositionally biased region" description="Low complexity" evidence="13">
    <location>
        <begin position="233"/>
        <end position="243"/>
    </location>
</feature>
<keyword evidence="14" id="KW-0812">Transmembrane</keyword>
<dbReference type="InterPro" id="IPR038178">
    <property type="entry name" value="Kringle_sf"/>
</dbReference>
<feature type="domain" description="Chitin-binding type-2" evidence="18">
    <location>
        <begin position="341"/>
        <end position="396"/>
    </location>
</feature>
<evidence type="ECO:0000256" key="4">
    <source>
        <dbReference type="ARBA" id="ARBA00022737"/>
    </source>
</evidence>
<keyword evidence="8" id="KW-0675">Receptor</keyword>
<dbReference type="CDD" id="cd00112">
    <property type="entry name" value="LDLa"/>
    <property type="match status" value="2"/>
</dbReference>
<dbReference type="PRINTS" id="PR00018">
    <property type="entry name" value="KRINGLE"/>
</dbReference>
<dbReference type="GO" id="GO:0016020">
    <property type="term" value="C:membrane"/>
    <property type="evidence" value="ECO:0007669"/>
    <property type="project" value="InterPro"/>
</dbReference>
<dbReference type="GO" id="GO:0005576">
    <property type="term" value="C:extracellular region"/>
    <property type="evidence" value="ECO:0007669"/>
    <property type="project" value="InterPro"/>
</dbReference>
<feature type="compositionally biased region" description="Gly residues" evidence="13">
    <location>
        <begin position="258"/>
        <end position="278"/>
    </location>
</feature>
<feature type="domain" description="C-type lectin" evidence="15">
    <location>
        <begin position="539"/>
        <end position="702"/>
    </location>
</feature>
<feature type="disulfide bond" evidence="11">
    <location>
        <begin position="800"/>
        <end position="818"/>
    </location>
</feature>
<dbReference type="CDD" id="cd00108">
    <property type="entry name" value="KR"/>
    <property type="match status" value="1"/>
</dbReference>
<dbReference type="SUPFAM" id="SSF57424">
    <property type="entry name" value="LDL receptor-like module"/>
    <property type="match status" value="3"/>
</dbReference>
<feature type="disulfide bond" evidence="11">
    <location>
        <begin position="919"/>
        <end position="937"/>
    </location>
</feature>
<dbReference type="PROSITE" id="PS00420">
    <property type="entry name" value="SRCR_1"/>
    <property type="match status" value="1"/>
</dbReference>
<evidence type="ECO:0000259" key="16">
    <source>
        <dbReference type="PROSITE" id="PS50070"/>
    </source>
</evidence>
<comment type="caution">
    <text evidence="20">The sequence shown here is derived from an EMBL/GenBank/DDBJ whole genome shotgun (WGS) entry which is preliminary data.</text>
</comment>
<evidence type="ECO:0000259" key="15">
    <source>
        <dbReference type="PROSITE" id="PS50041"/>
    </source>
</evidence>
<dbReference type="SUPFAM" id="SSF57440">
    <property type="entry name" value="Kringle-like"/>
    <property type="match status" value="1"/>
</dbReference>
<dbReference type="PROSITE" id="PS50070">
    <property type="entry name" value="KRINGLE_2"/>
    <property type="match status" value="1"/>
</dbReference>
<evidence type="ECO:0000256" key="11">
    <source>
        <dbReference type="PROSITE-ProRule" id="PRU00124"/>
    </source>
</evidence>
<keyword evidence="7 12" id="KW-1015">Disulfide bond</keyword>
<dbReference type="CDD" id="cd01099">
    <property type="entry name" value="PAN_AP_HGF"/>
    <property type="match status" value="1"/>
</dbReference>
<dbReference type="InterPro" id="IPR002557">
    <property type="entry name" value="Chitin-bd_dom"/>
</dbReference>
<evidence type="ECO:0000259" key="19">
    <source>
        <dbReference type="PROSITE" id="PS50948"/>
    </source>
</evidence>